<accession>A0AAF3EV07</accession>
<name>A0AAF3EV07_9BILA</name>
<protein>
    <submittedName>
        <fullName evidence="2">Uncharacterized protein</fullName>
    </submittedName>
</protein>
<sequence length="88" mass="9889">MDMNGVRSLPRTLIVPGGACGFTLQKHQTYLLSGLYYGQRPSQLYSSRCLLLKEGDPQLWNQVSPCTQMDLKTLRCPRKPTTFPANVT</sequence>
<dbReference type="WBParaSite" id="MBELARI_LOCUS18023">
    <property type="protein sequence ID" value="MBELARI_LOCUS18023"/>
    <property type="gene ID" value="MBELARI_LOCUS18023"/>
</dbReference>
<reference evidence="2" key="1">
    <citation type="submission" date="2024-02" db="UniProtKB">
        <authorList>
            <consortium name="WormBaseParasite"/>
        </authorList>
    </citation>
    <scope>IDENTIFICATION</scope>
</reference>
<organism evidence="1 2">
    <name type="scientific">Mesorhabditis belari</name>
    <dbReference type="NCBI Taxonomy" id="2138241"/>
    <lineage>
        <taxon>Eukaryota</taxon>
        <taxon>Metazoa</taxon>
        <taxon>Ecdysozoa</taxon>
        <taxon>Nematoda</taxon>
        <taxon>Chromadorea</taxon>
        <taxon>Rhabditida</taxon>
        <taxon>Rhabditina</taxon>
        <taxon>Rhabditomorpha</taxon>
        <taxon>Rhabditoidea</taxon>
        <taxon>Rhabditidae</taxon>
        <taxon>Mesorhabditinae</taxon>
        <taxon>Mesorhabditis</taxon>
    </lineage>
</organism>
<dbReference type="Proteomes" id="UP000887575">
    <property type="component" value="Unassembled WGS sequence"/>
</dbReference>
<keyword evidence="1" id="KW-1185">Reference proteome</keyword>
<evidence type="ECO:0000313" key="2">
    <source>
        <dbReference type="WBParaSite" id="MBELARI_LOCUS18023"/>
    </source>
</evidence>
<proteinExistence type="predicted"/>
<evidence type="ECO:0000313" key="1">
    <source>
        <dbReference type="Proteomes" id="UP000887575"/>
    </source>
</evidence>
<dbReference type="AlphaFoldDB" id="A0AAF3EV07"/>